<dbReference type="InterPro" id="IPR002616">
    <property type="entry name" value="tRNA_ribo_trans-like"/>
</dbReference>
<dbReference type="InterPro" id="IPR050852">
    <property type="entry name" value="Queuine_tRNA-ribosyltrfase"/>
</dbReference>
<dbReference type="Pfam" id="PF01702">
    <property type="entry name" value="TGT"/>
    <property type="match status" value="1"/>
</dbReference>
<gene>
    <name evidence="2" type="ORF">GSPATT00006349001</name>
</gene>
<dbReference type="Gene3D" id="3.20.20.105">
    <property type="entry name" value="Queuine tRNA-ribosyltransferase-like"/>
    <property type="match status" value="1"/>
</dbReference>
<dbReference type="GeneID" id="5019032"/>
<name>A0C4Y3_PARTE</name>
<dbReference type="InterPro" id="IPR036511">
    <property type="entry name" value="TGT-like_sf"/>
</dbReference>
<dbReference type="eggNOG" id="KOG3909">
    <property type="taxonomic scope" value="Eukaryota"/>
</dbReference>
<dbReference type="OMA" id="RNVEFPY"/>
<dbReference type="RefSeq" id="XP_001433247.1">
    <property type="nucleotide sequence ID" value="XM_001433210.1"/>
</dbReference>
<dbReference type="FunCoup" id="A0C4Y3">
    <property type="interactions" value="242"/>
</dbReference>
<evidence type="ECO:0000313" key="2">
    <source>
        <dbReference type="EMBL" id="CAK65850.1"/>
    </source>
</evidence>
<dbReference type="HOGENOM" id="CLU_740722_0_0_1"/>
<protein>
    <recommendedName>
        <fullName evidence="1">tRNA-guanine(15) transglycosylase-like domain-containing protein</fullName>
    </recommendedName>
</protein>
<accession>A0C4Y3</accession>
<evidence type="ECO:0000313" key="3">
    <source>
        <dbReference type="Proteomes" id="UP000000600"/>
    </source>
</evidence>
<evidence type="ECO:0000259" key="1">
    <source>
        <dbReference type="Pfam" id="PF01702"/>
    </source>
</evidence>
<reference evidence="2 3" key="1">
    <citation type="journal article" date="2006" name="Nature">
        <title>Global trends of whole-genome duplications revealed by the ciliate Paramecium tetraurelia.</title>
        <authorList>
            <consortium name="Genoscope"/>
            <person name="Aury J.-M."/>
            <person name="Jaillon O."/>
            <person name="Duret L."/>
            <person name="Noel B."/>
            <person name="Jubin C."/>
            <person name="Porcel B.M."/>
            <person name="Segurens B."/>
            <person name="Daubin V."/>
            <person name="Anthouard V."/>
            <person name="Aiach N."/>
            <person name="Arnaiz O."/>
            <person name="Billaut A."/>
            <person name="Beisson J."/>
            <person name="Blanc I."/>
            <person name="Bouhouche K."/>
            <person name="Camara F."/>
            <person name="Duharcourt S."/>
            <person name="Guigo R."/>
            <person name="Gogendeau D."/>
            <person name="Katinka M."/>
            <person name="Keller A.-M."/>
            <person name="Kissmehl R."/>
            <person name="Klotz C."/>
            <person name="Koll F."/>
            <person name="Le Moue A."/>
            <person name="Lepere C."/>
            <person name="Malinsky S."/>
            <person name="Nowacki M."/>
            <person name="Nowak J.K."/>
            <person name="Plattner H."/>
            <person name="Poulain J."/>
            <person name="Ruiz F."/>
            <person name="Serrano V."/>
            <person name="Zagulski M."/>
            <person name="Dessen P."/>
            <person name="Betermier M."/>
            <person name="Weissenbach J."/>
            <person name="Scarpelli C."/>
            <person name="Schachter V."/>
            <person name="Sperling L."/>
            <person name="Meyer E."/>
            <person name="Cohen J."/>
            <person name="Wincker P."/>
        </authorList>
    </citation>
    <scope>NUCLEOTIDE SEQUENCE [LARGE SCALE GENOMIC DNA]</scope>
    <source>
        <strain evidence="2 3">Stock d4-2</strain>
    </source>
</reference>
<dbReference type="KEGG" id="ptm:GSPATT00006349001"/>
<dbReference type="GO" id="GO:0006400">
    <property type="term" value="P:tRNA modification"/>
    <property type="evidence" value="ECO:0007669"/>
    <property type="project" value="InterPro"/>
</dbReference>
<keyword evidence="3" id="KW-1185">Reference proteome</keyword>
<dbReference type="SUPFAM" id="SSF51713">
    <property type="entry name" value="tRNA-guanine transglycosylase"/>
    <property type="match status" value="1"/>
</dbReference>
<proteinExistence type="predicted"/>
<dbReference type="OrthoDB" id="296240at2759"/>
<feature type="domain" description="tRNA-guanine(15) transglycosylase-like" evidence="1">
    <location>
        <begin position="4"/>
        <end position="372"/>
    </location>
</feature>
<dbReference type="PANTHER" id="PTHR46064:SF1">
    <property type="entry name" value="QUEUINE TRNA-RIBOSYLTRANSFERASE ACCESSORY SUBUNIT 2"/>
    <property type="match status" value="1"/>
</dbReference>
<dbReference type="PANTHER" id="PTHR46064">
    <property type="entry name" value="QUEUINE TRNA-RIBOSYLTRANSFERASE ACCESSORY SUBUNIT 2"/>
    <property type="match status" value="1"/>
</dbReference>
<organism evidence="2 3">
    <name type="scientific">Paramecium tetraurelia</name>
    <dbReference type="NCBI Taxonomy" id="5888"/>
    <lineage>
        <taxon>Eukaryota</taxon>
        <taxon>Sar</taxon>
        <taxon>Alveolata</taxon>
        <taxon>Ciliophora</taxon>
        <taxon>Intramacronucleata</taxon>
        <taxon>Oligohymenophorea</taxon>
        <taxon>Peniculida</taxon>
        <taxon>Parameciidae</taxon>
        <taxon>Paramecium</taxon>
    </lineage>
</organism>
<sequence>MKKSPLFIYSTRIGAYYHLTPFNQQTLNLETALISAGDFFHMENTLKKLESQPNMSFRKYINQEKKTLYMSSIDNYKMKCVERSSNYDGVKITQLGGNKFIKNQQYNNLARLINPDILVSLTEQSEIQTGYNSIKRSAQKSAKFLKESLNELKDTQICIFGAIQGGLDIDQKIIAAETQRFAADYQNFKGLTLYGFNQEDSWREKDMAISAIQTVFHEYNLQYVLAGHGEILSILWGISWGIKGFEIEEPFRFAQNHKALLLPKLEAKKTELQCLSGDRINFYELEGKKIRFVNFAVTSDSKENVPIDPECSCVVCRKHTKLYISHLVECKEMNSQVLLTIHNIHQYVQLQQKLEEMHNQQQLNQWIRWVLQQL</sequence>
<dbReference type="STRING" id="5888.A0C4Y3"/>
<dbReference type="Proteomes" id="UP000000600">
    <property type="component" value="Unassembled WGS sequence"/>
</dbReference>
<dbReference type="FunFam" id="3.20.20.105:FF:000014">
    <property type="entry name" value="Uncharacterized protein"/>
    <property type="match status" value="1"/>
</dbReference>
<dbReference type="EMBL" id="CT868041">
    <property type="protein sequence ID" value="CAK65850.1"/>
    <property type="molecule type" value="Genomic_DNA"/>
</dbReference>
<dbReference type="AlphaFoldDB" id="A0C4Y3"/>
<dbReference type="NCBIfam" id="TIGR00449">
    <property type="entry name" value="tgt_general"/>
    <property type="match status" value="1"/>
</dbReference>
<dbReference type="InParanoid" id="A0C4Y3"/>